<organism evidence="22 23">
    <name type="scientific">Geobacter anodireducens</name>
    <dbReference type="NCBI Taxonomy" id="1340425"/>
    <lineage>
        <taxon>Bacteria</taxon>
        <taxon>Pseudomonadati</taxon>
        <taxon>Thermodesulfobacteriota</taxon>
        <taxon>Desulfuromonadia</taxon>
        <taxon>Geobacterales</taxon>
        <taxon>Geobacteraceae</taxon>
        <taxon>Geobacter</taxon>
    </lineage>
</organism>
<dbReference type="Pfam" id="PF03853">
    <property type="entry name" value="YjeF_N"/>
    <property type="match status" value="1"/>
</dbReference>
<dbReference type="EMBL" id="JADBFD010000016">
    <property type="protein sequence ID" value="MBE2888665.1"/>
    <property type="molecule type" value="Genomic_DNA"/>
</dbReference>
<keyword evidence="13" id="KW-0511">Multifunctional enzyme</keyword>
<evidence type="ECO:0000256" key="1">
    <source>
        <dbReference type="ARBA" id="ARBA00000013"/>
    </source>
</evidence>
<evidence type="ECO:0000259" key="20">
    <source>
        <dbReference type="PROSITE" id="PS51383"/>
    </source>
</evidence>
<keyword evidence="6 17" id="KW-0547">Nucleotide-binding</keyword>
<dbReference type="HAMAP" id="MF_01965">
    <property type="entry name" value="NADHX_dehydratase"/>
    <property type="match status" value="1"/>
</dbReference>
<keyword evidence="11 18" id="KW-0413">Isomerase</keyword>
<keyword evidence="10 17" id="KW-0520">NAD</keyword>
<dbReference type="SUPFAM" id="SSF53613">
    <property type="entry name" value="Ribokinase-like"/>
    <property type="match status" value="1"/>
</dbReference>
<comment type="similarity">
    <text evidence="4 19">In the C-terminal section; belongs to the NnrD/CARKD family.</text>
</comment>
<evidence type="ECO:0000256" key="6">
    <source>
        <dbReference type="ARBA" id="ARBA00022741"/>
    </source>
</evidence>
<dbReference type="HAMAP" id="MF_01966">
    <property type="entry name" value="NADHX_epimerase"/>
    <property type="match status" value="1"/>
</dbReference>
<evidence type="ECO:0000256" key="17">
    <source>
        <dbReference type="HAMAP-Rule" id="MF_01965"/>
    </source>
</evidence>
<keyword evidence="12 17" id="KW-0456">Lyase</keyword>
<evidence type="ECO:0000313" key="23">
    <source>
        <dbReference type="Proteomes" id="UP000618926"/>
    </source>
</evidence>
<comment type="catalytic activity">
    <reaction evidence="16 17 19">
        <text>(6S)-NADPHX + ADP = AMP + phosphate + NADPH + H(+)</text>
        <dbReference type="Rhea" id="RHEA:32235"/>
        <dbReference type="ChEBI" id="CHEBI:15378"/>
        <dbReference type="ChEBI" id="CHEBI:43474"/>
        <dbReference type="ChEBI" id="CHEBI:57783"/>
        <dbReference type="ChEBI" id="CHEBI:64076"/>
        <dbReference type="ChEBI" id="CHEBI:456215"/>
        <dbReference type="ChEBI" id="CHEBI:456216"/>
        <dbReference type="EC" id="4.2.1.136"/>
    </reaction>
</comment>
<comment type="catalytic activity">
    <reaction evidence="2 18 19">
        <text>(6R)-NADPHX = (6S)-NADPHX</text>
        <dbReference type="Rhea" id="RHEA:32227"/>
        <dbReference type="ChEBI" id="CHEBI:64076"/>
        <dbReference type="ChEBI" id="CHEBI:64077"/>
        <dbReference type="EC" id="5.1.99.6"/>
    </reaction>
</comment>
<evidence type="ECO:0000256" key="12">
    <source>
        <dbReference type="ARBA" id="ARBA00023239"/>
    </source>
</evidence>
<comment type="cofactor">
    <cofactor evidence="18 19">
        <name>K(+)</name>
        <dbReference type="ChEBI" id="CHEBI:29103"/>
    </cofactor>
    <text evidence="18 19">Binds 1 potassium ion per subunit.</text>
</comment>
<dbReference type="Gene3D" id="3.40.1190.20">
    <property type="match status" value="1"/>
</dbReference>
<evidence type="ECO:0000259" key="21">
    <source>
        <dbReference type="PROSITE" id="PS51385"/>
    </source>
</evidence>
<keyword evidence="5 18" id="KW-0479">Metal-binding</keyword>
<evidence type="ECO:0000256" key="18">
    <source>
        <dbReference type="HAMAP-Rule" id="MF_01966"/>
    </source>
</evidence>
<keyword evidence="8 17" id="KW-0521">NADP</keyword>
<comment type="similarity">
    <text evidence="17">Belongs to the NnrD/CARKD family.</text>
</comment>
<comment type="catalytic activity">
    <reaction evidence="15 17 19">
        <text>(6S)-NADHX + ADP = AMP + phosphate + NADH + H(+)</text>
        <dbReference type="Rhea" id="RHEA:32223"/>
        <dbReference type="ChEBI" id="CHEBI:15378"/>
        <dbReference type="ChEBI" id="CHEBI:43474"/>
        <dbReference type="ChEBI" id="CHEBI:57945"/>
        <dbReference type="ChEBI" id="CHEBI:64074"/>
        <dbReference type="ChEBI" id="CHEBI:456215"/>
        <dbReference type="ChEBI" id="CHEBI:456216"/>
        <dbReference type="EC" id="4.2.1.136"/>
    </reaction>
</comment>
<keyword evidence="7 17" id="KW-0067">ATP-binding</keyword>
<dbReference type="CDD" id="cd01171">
    <property type="entry name" value="YXKO-related"/>
    <property type="match status" value="1"/>
</dbReference>
<evidence type="ECO:0000256" key="8">
    <source>
        <dbReference type="ARBA" id="ARBA00022857"/>
    </source>
</evidence>
<dbReference type="NCBIfam" id="TIGR00196">
    <property type="entry name" value="yjeF_cterm"/>
    <property type="match status" value="1"/>
</dbReference>
<evidence type="ECO:0000256" key="16">
    <source>
        <dbReference type="ARBA" id="ARBA00049209"/>
    </source>
</evidence>
<evidence type="ECO:0000256" key="13">
    <source>
        <dbReference type="ARBA" id="ARBA00023268"/>
    </source>
</evidence>
<dbReference type="Proteomes" id="UP000618926">
    <property type="component" value="Unassembled WGS sequence"/>
</dbReference>
<proteinExistence type="inferred from homology"/>
<comment type="subunit">
    <text evidence="17">Homotetramer.</text>
</comment>
<feature type="binding site" evidence="18">
    <location>
        <position position="165"/>
    </location>
    <ligand>
        <name>K(+)</name>
        <dbReference type="ChEBI" id="CHEBI:29103"/>
    </ligand>
</feature>
<dbReference type="EC" id="4.2.1.136" evidence="19"/>
<comment type="catalytic activity">
    <reaction evidence="1 18 19">
        <text>(6R)-NADHX = (6S)-NADHX</text>
        <dbReference type="Rhea" id="RHEA:32215"/>
        <dbReference type="ChEBI" id="CHEBI:64074"/>
        <dbReference type="ChEBI" id="CHEBI:64075"/>
        <dbReference type="EC" id="5.1.99.6"/>
    </reaction>
</comment>
<feature type="binding site" evidence="17">
    <location>
        <position position="452"/>
    </location>
    <ligand>
        <name>AMP</name>
        <dbReference type="ChEBI" id="CHEBI:456215"/>
    </ligand>
</feature>
<feature type="binding site" evidence="18">
    <location>
        <begin position="133"/>
        <end position="139"/>
    </location>
    <ligand>
        <name>(6S)-NADPHX</name>
        <dbReference type="ChEBI" id="CHEBI:64076"/>
    </ligand>
</feature>
<feature type="binding site" evidence="17">
    <location>
        <position position="334"/>
    </location>
    <ligand>
        <name>(6S)-NADPHX</name>
        <dbReference type="ChEBI" id="CHEBI:64076"/>
    </ligand>
</feature>
<dbReference type="PIRSF" id="PIRSF017184">
    <property type="entry name" value="Nnr"/>
    <property type="match status" value="1"/>
</dbReference>
<dbReference type="PROSITE" id="PS01050">
    <property type="entry name" value="YJEF_C_2"/>
    <property type="match status" value="1"/>
</dbReference>
<dbReference type="Pfam" id="PF01256">
    <property type="entry name" value="Carb_kinase"/>
    <property type="match status" value="1"/>
</dbReference>
<feature type="binding site" evidence="17">
    <location>
        <position position="386"/>
    </location>
    <ligand>
        <name>(6S)-NADPHX</name>
        <dbReference type="ChEBI" id="CHEBI:64076"/>
    </ligand>
</feature>
<evidence type="ECO:0000256" key="7">
    <source>
        <dbReference type="ARBA" id="ARBA00022840"/>
    </source>
</evidence>
<dbReference type="InterPro" id="IPR036652">
    <property type="entry name" value="YjeF_N_dom_sf"/>
</dbReference>
<dbReference type="SUPFAM" id="SSF64153">
    <property type="entry name" value="YjeF N-terminal domain-like"/>
    <property type="match status" value="1"/>
</dbReference>
<evidence type="ECO:0000256" key="15">
    <source>
        <dbReference type="ARBA" id="ARBA00048238"/>
    </source>
</evidence>
<dbReference type="PROSITE" id="PS51383">
    <property type="entry name" value="YJEF_C_3"/>
    <property type="match status" value="1"/>
</dbReference>
<gene>
    <name evidence="18" type="primary">nnrE</name>
    <name evidence="17" type="synonym">nnrD</name>
    <name evidence="22" type="ORF">IIE05_11890</name>
</gene>
<dbReference type="PROSITE" id="PS51385">
    <property type="entry name" value="YJEF_N"/>
    <property type="match status" value="1"/>
</dbReference>
<accession>A0ABR9NWQ7</accession>
<evidence type="ECO:0000256" key="19">
    <source>
        <dbReference type="PIRNR" id="PIRNR017184"/>
    </source>
</evidence>
<evidence type="ECO:0000256" key="11">
    <source>
        <dbReference type="ARBA" id="ARBA00023235"/>
    </source>
</evidence>
<sequence length="519" mass="53143">MKVVSGETMQRMDRRAIDEFGIPGLVLMENAGRGCADAIREMFGRDGCIPVLVVAGKGNNGGDGYVIARLLAGEGWPVHTVVLARKDEIGGDARENLDRLDPSTVSYLPAGGTLSSLTARLDAAALVVDALLGTGLKNEVQGAYAEAIRHIAASARPVVSVDIPSGIDAATGKVLGVAVTASLTVTFALAKYGHVLYPGALHCGRLRVVNIGIPESVAREADGILYVDAAEAAAVVKRRDPCSHKGSFGHSLVIAGSVGKTGAAAMAANSAVRSGAGLVSLAVPASLNAILELKTTEAMTIPLADGGVGFLGDESLVPLRDAIRGRDAIALGPGLSWQPATAALVRHLLADIMVPLVLDADGLNAISEQTELLKGARPDTVVLTPHPGEMARLAGTTTAAVEADRIGVARDFAAQFGVYLILKGARSVIAAPDGRIALNGSGNPGMASGGMGDVLTGVVTALLGQGYEPFDACILGAFVHGHAADLVAADKGETGMSALDVQERLPYAFNSLIRLKGEQ</sequence>
<evidence type="ECO:0000256" key="10">
    <source>
        <dbReference type="ARBA" id="ARBA00023027"/>
    </source>
</evidence>
<comment type="similarity">
    <text evidence="3 19">In the N-terminal section; belongs to the NnrE/AIBP family.</text>
</comment>
<comment type="function">
    <text evidence="17">Catalyzes the dehydration of the S-form of NAD(P)HX at the expense of ADP, which is converted to AMP. Together with NAD(P)HX epimerase, which catalyzes the epimerization of the S- and R-forms, the enzyme allows the repair of both epimers of NAD(P)HX, a damaged form of NAD(P)H that is a result of enzymatic or heat-dependent hydration.</text>
</comment>
<comment type="similarity">
    <text evidence="18">Belongs to the NnrE/AIBP family.</text>
</comment>
<evidence type="ECO:0000256" key="4">
    <source>
        <dbReference type="ARBA" id="ARBA00009524"/>
    </source>
</evidence>
<evidence type="ECO:0000256" key="9">
    <source>
        <dbReference type="ARBA" id="ARBA00022958"/>
    </source>
</evidence>
<evidence type="ECO:0000256" key="14">
    <source>
        <dbReference type="ARBA" id="ARBA00025153"/>
    </source>
</evidence>
<protein>
    <recommendedName>
        <fullName evidence="19">Bifunctional NAD(P)H-hydrate repair enzyme</fullName>
    </recommendedName>
    <alternativeName>
        <fullName evidence="19">Nicotinamide nucleotide repair protein</fullName>
    </alternativeName>
    <domain>
        <recommendedName>
            <fullName evidence="19">ADP-dependent (S)-NAD(P)H-hydrate dehydratase</fullName>
            <ecNumber evidence="19">4.2.1.136</ecNumber>
        </recommendedName>
        <alternativeName>
            <fullName evidence="19">ADP-dependent NAD(P)HX dehydratase</fullName>
        </alternativeName>
    </domain>
    <domain>
        <recommendedName>
            <fullName evidence="19">NAD(P)H-hydrate epimerase</fullName>
            <ecNumber evidence="19">5.1.99.6</ecNumber>
        </recommendedName>
    </domain>
</protein>
<feature type="binding site" evidence="18">
    <location>
        <position position="162"/>
    </location>
    <ligand>
        <name>(6S)-NADPHX</name>
        <dbReference type="ChEBI" id="CHEBI:64076"/>
    </ligand>
</feature>
<keyword evidence="23" id="KW-1185">Reference proteome</keyword>
<dbReference type="Gene3D" id="3.40.50.10260">
    <property type="entry name" value="YjeF N-terminal domain"/>
    <property type="match status" value="1"/>
</dbReference>
<dbReference type="InterPro" id="IPR004443">
    <property type="entry name" value="YjeF_N_dom"/>
</dbReference>
<feature type="binding site" evidence="18">
    <location>
        <position position="60"/>
    </location>
    <ligand>
        <name>K(+)</name>
        <dbReference type="ChEBI" id="CHEBI:29103"/>
    </ligand>
</feature>
<dbReference type="EC" id="5.1.99.6" evidence="19"/>
<dbReference type="InterPro" id="IPR017953">
    <property type="entry name" value="Carbohydrate_kinase_pred_CS"/>
</dbReference>
<evidence type="ECO:0000256" key="3">
    <source>
        <dbReference type="ARBA" id="ARBA00006001"/>
    </source>
</evidence>
<evidence type="ECO:0000256" key="5">
    <source>
        <dbReference type="ARBA" id="ARBA00022723"/>
    </source>
</evidence>
<dbReference type="InterPro" id="IPR030677">
    <property type="entry name" value="Nnr"/>
</dbReference>
<name>A0ABR9NWQ7_9BACT</name>
<dbReference type="RefSeq" id="WP_010942447.1">
    <property type="nucleotide sequence ID" value="NZ_JADBFD010000016.1"/>
</dbReference>
<feature type="binding site" evidence="17">
    <location>
        <position position="263"/>
    </location>
    <ligand>
        <name>(6S)-NADPHX</name>
        <dbReference type="ChEBI" id="CHEBI:64076"/>
    </ligand>
</feature>
<feature type="binding site" evidence="18">
    <location>
        <position position="144"/>
    </location>
    <ligand>
        <name>(6S)-NADPHX</name>
        <dbReference type="ChEBI" id="CHEBI:64076"/>
    </ligand>
</feature>
<dbReference type="PANTHER" id="PTHR12592">
    <property type="entry name" value="ATP-DEPENDENT (S)-NAD(P)H-HYDRATE DEHYDRATASE FAMILY MEMBER"/>
    <property type="match status" value="1"/>
</dbReference>
<feature type="domain" description="YjeF N-terminal" evidence="21">
    <location>
        <begin position="9"/>
        <end position="219"/>
    </location>
</feature>
<evidence type="ECO:0000256" key="2">
    <source>
        <dbReference type="ARBA" id="ARBA00000909"/>
    </source>
</evidence>
<comment type="function">
    <text evidence="18">Catalyzes the epimerization of the S- and R-forms of NAD(P)HX, a damaged form of NAD(P)H that is a result of enzymatic or heat-dependent hydration. This is a prerequisite for the S-specific NAD(P)H-hydrate dehydratase to allow the repair of both epimers of NAD(P)HX.</text>
</comment>
<dbReference type="NCBIfam" id="TIGR00197">
    <property type="entry name" value="yjeF_nterm"/>
    <property type="match status" value="1"/>
</dbReference>
<evidence type="ECO:0000313" key="22">
    <source>
        <dbReference type="EMBL" id="MBE2888665.1"/>
    </source>
</evidence>
<comment type="cofactor">
    <cofactor evidence="17">
        <name>Mg(2+)</name>
        <dbReference type="ChEBI" id="CHEBI:18420"/>
    </cofactor>
</comment>
<comment type="caution">
    <text evidence="22">The sequence shown here is derived from an EMBL/GenBank/DDBJ whole genome shotgun (WGS) entry which is preliminary data.</text>
</comment>
<dbReference type="PANTHER" id="PTHR12592:SF0">
    <property type="entry name" value="ATP-DEPENDENT (S)-NAD(P)H-HYDRATE DEHYDRATASE"/>
    <property type="match status" value="1"/>
</dbReference>
<feature type="binding site" evidence="18">
    <location>
        <position position="129"/>
    </location>
    <ligand>
        <name>K(+)</name>
        <dbReference type="ChEBI" id="CHEBI:29103"/>
    </ligand>
</feature>
<dbReference type="InterPro" id="IPR000631">
    <property type="entry name" value="CARKD"/>
</dbReference>
<dbReference type="InterPro" id="IPR029056">
    <property type="entry name" value="Ribokinase-like"/>
</dbReference>
<comment type="function">
    <text evidence="14 19">Bifunctional enzyme that catalyzes the epimerization of the S- and R-forms of NAD(P)HX and the dehydration of the S-form of NAD(P)HX at the expense of ADP, which is converted to AMP. This allows the repair of both epimers of NAD(P)HX, a damaged form of NAD(P)H that is a result of enzymatic or heat-dependent hydration.</text>
</comment>
<feature type="binding site" evidence="18">
    <location>
        <begin position="59"/>
        <end position="63"/>
    </location>
    <ligand>
        <name>(6S)-NADPHX</name>
        <dbReference type="ChEBI" id="CHEBI:64076"/>
    </ligand>
</feature>
<feature type="binding site" evidence="17">
    <location>
        <begin position="423"/>
        <end position="427"/>
    </location>
    <ligand>
        <name>AMP</name>
        <dbReference type="ChEBI" id="CHEBI:456215"/>
    </ligand>
</feature>
<feature type="domain" description="YjeF C-terminal" evidence="20">
    <location>
        <begin position="228"/>
        <end position="512"/>
    </location>
</feature>
<reference evidence="22 23" key="1">
    <citation type="submission" date="2020-10" db="EMBL/GenBank/DDBJ databases">
        <title>Investigation of anaerobic biodegradation of phenanthrene by a sulfate-dependent Geobacter anodireducens strain PheS2.</title>
        <authorList>
            <person name="Zhang Z."/>
        </authorList>
    </citation>
    <scope>NUCLEOTIDE SEQUENCE [LARGE SCALE GENOMIC DNA]</scope>
    <source>
        <strain evidence="22 23">PheS2</strain>
    </source>
</reference>
<feature type="binding site" evidence="17">
    <location>
        <position position="453"/>
    </location>
    <ligand>
        <name>(6S)-NADPHX</name>
        <dbReference type="ChEBI" id="CHEBI:64076"/>
    </ligand>
</feature>
<keyword evidence="9 18" id="KW-0630">Potassium</keyword>